<dbReference type="Proteomes" id="UP000038040">
    <property type="component" value="Unplaced"/>
</dbReference>
<dbReference type="Pfam" id="PF25453">
    <property type="entry name" value="DUF7898"/>
    <property type="match status" value="1"/>
</dbReference>
<name>A0A158Q5S4_DRAME</name>
<sequence>LLGFQMKLFDYIWRRKTLSNSMVDHFNHWFYYNFFFFSIISSCEKSDFLLTFFKFLDWQKECLSDQRLLNGSNMVISLPTGAGKTLIAEVMMLREVVLRQRNCLLIVPYVAIAQEKDISNFKFYWCNIGRLPPVKRRDRCSIYVATIEKANILINSLIIEDRISELGVIVIDELHMIGDGARGATIEQILSKFLFKGNSHFIKFRYLFIHIIIYYIDSLKFEKRDPDGLISLLQDIMPHNSVIIFCPTKKNCENVAKMIASVIPKTMRQQKIKEKADILNALREEQDGQISSILEMLILAGVAFHHSGLTADERRIIEDAYHEGIITIICSTSTLAAGVNLPARRVIIKKPFVGIEPIKKAQYLQMIGRAGRPGFDNLGESVTIVHPGHEADTFFEMLASPLSSCKSALCDEELLSSFILDLICLKGLVLSSQFHIIFILIPFDIYIEIDWHIFYDEVRILSFIIYKAIRLYITFMMLRIWNQESFSCVASRFRVTRGWIQSTLQSICMQASSIARFCEKVPDLWPLKLLLPDLVQRLRQCRQQELVPLLAIEGVKTGRARQLYEKGYKTVGDVAKADPNTLVHQLMHLNRKQARLIVRNAQVYFSIFNFIYKFIYKYKFKPFFIYKFSHLMKKIAHLKSRLMEVFLLINEPSINIVKLKKFLASRLKLKQKRKLEI</sequence>
<protein>
    <submittedName>
        <fullName evidence="8">Helicase POLQ-like</fullName>
    </submittedName>
</protein>
<dbReference type="SUPFAM" id="SSF52540">
    <property type="entry name" value="P-loop containing nucleoside triphosphate hydrolases"/>
    <property type="match status" value="1"/>
</dbReference>
<dbReference type="Pfam" id="PF00271">
    <property type="entry name" value="Helicase_C"/>
    <property type="match status" value="1"/>
</dbReference>
<dbReference type="PANTHER" id="PTHR47961">
    <property type="entry name" value="DNA POLYMERASE THETA, PUTATIVE (AFU_ORTHOLOGUE AFUA_1G05260)-RELATED"/>
    <property type="match status" value="1"/>
</dbReference>
<dbReference type="InterPro" id="IPR050474">
    <property type="entry name" value="Hel308_SKI2-like"/>
</dbReference>
<evidence type="ECO:0000256" key="1">
    <source>
        <dbReference type="ARBA" id="ARBA00022741"/>
    </source>
</evidence>
<evidence type="ECO:0000313" key="7">
    <source>
        <dbReference type="Proteomes" id="UP000038040"/>
    </source>
</evidence>
<dbReference type="InterPro" id="IPR011545">
    <property type="entry name" value="DEAD/DEAH_box_helicase_dom"/>
</dbReference>
<dbReference type="SMART" id="SM00487">
    <property type="entry name" value="DEXDc"/>
    <property type="match status" value="1"/>
</dbReference>
<dbReference type="GO" id="GO:0016787">
    <property type="term" value="F:hydrolase activity"/>
    <property type="evidence" value="ECO:0007669"/>
    <property type="project" value="UniProtKB-KW"/>
</dbReference>
<evidence type="ECO:0000256" key="3">
    <source>
        <dbReference type="ARBA" id="ARBA00022806"/>
    </source>
</evidence>
<feature type="domain" description="Helicase ATP-binding" evidence="5">
    <location>
        <begin position="65"/>
        <end position="267"/>
    </location>
</feature>
<dbReference type="GO" id="GO:0003676">
    <property type="term" value="F:nucleic acid binding"/>
    <property type="evidence" value="ECO:0007669"/>
    <property type="project" value="InterPro"/>
</dbReference>
<dbReference type="InterPro" id="IPR027417">
    <property type="entry name" value="P-loop_NTPase"/>
</dbReference>
<dbReference type="InterPro" id="IPR014001">
    <property type="entry name" value="Helicase_ATP-bd"/>
</dbReference>
<dbReference type="AlphaFoldDB" id="A0A158Q5S4"/>
<keyword evidence="3" id="KW-0347">Helicase</keyword>
<proteinExistence type="predicted"/>
<feature type="domain" description="Helicase C-terminal" evidence="6">
    <location>
        <begin position="228"/>
        <end position="423"/>
    </location>
</feature>
<dbReference type="SMART" id="SM00490">
    <property type="entry name" value="HELICc"/>
    <property type="match status" value="1"/>
</dbReference>
<keyword evidence="1" id="KW-0547">Nucleotide-binding</keyword>
<evidence type="ECO:0000313" key="8">
    <source>
        <dbReference type="WBParaSite" id="DME_0000811201-mRNA-1"/>
    </source>
</evidence>
<dbReference type="GO" id="GO:0004386">
    <property type="term" value="F:helicase activity"/>
    <property type="evidence" value="ECO:0007669"/>
    <property type="project" value="UniProtKB-KW"/>
</dbReference>
<dbReference type="GO" id="GO:0005524">
    <property type="term" value="F:ATP binding"/>
    <property type="evidence" value="ECO:0007669"/>
    <property type="project" value="UniProtKB-KW"/>
</dbReference>
<dbReference type="InterPro" id="IPR001650">
    <property type="entry name" value="Helicase_C-like"/>
</dbReference>
<dbReference type="Pfam" id="PF00270">
    <property type="entry name" value="DEAD"/>
    <property type="match status" value="1"/>
</dbReference>
<keyword evidence="2" id="KW-0378">Hydrolase</keyword>
<dbReference type="WBParaSite" id="DME_0000811201-mRNA-1">
    <property type="protein sequence ID" value="DME_0000811201-mRNA-1"/>
    <property type="gene ID" value="DME_0000811201"/>
</dbReference>
<evidence type="ECO:0000259" key="6">
    <source>
        <dbReference type="PROSITE" id="PS51194"/>
    </source>
</evidence>
<dbReference type="Gene3D" id="3.40.50.300">
    <property type="entry name" value="P-loop containing nucleotide triphosphate hydrolases"/>
    <property type="match status" value="2"/>
</dbReference>
<evidence type="ECO:0000256" key="2">
    <source>
        <dbReference type="ARBA" id="ARBA00022801"/>
    </source>
</evidence>
<dbReference type="PANTHER" id="PTHR47961:SF12">
    <property type="entry name" value="HELICASE POLQ-LIKE"/>
    <property type="match status" value="1"/>
</dbReference>
<accession>A0A158Q5S4</accession>
<reference evidence="8" key="1">
    <citation type="submission" date="2016-04" db="UniProtKB">
        <authorList>
            <consortium name="WormBaseParasite"/>
        </authorList>
    </citation>
    <scope>IDENTIFICATION</scope>
</reference>
<dbReference type="Gene3D" id="1.10.3380.20">
    <property type="match status" value="1"/>
</dbReference>
<keyword evidence="4" id="KW-0067">ATP-binding</keyword>
<dbReference type="PROSITE" id="PS51192">
    <property type="entry name" value="HELICASE_ATP_BIND_1"/>
    <property type="match status" value="1"/>
</dbReference>
<evidence type="ECO:0000259" key="5">
    <source>
        <dbReference type="PROSITE" id="PS51192"/>
    </source>
</evidence>
<evidence type="ECO:0000256" key="4">
    <source>
        <dbReference type="ARBA" id="ARBA00022840"/>
    </source>
</evidence>
<dbReference type="InterPro" id="IPR057220">
    <property type="entry name" value="DUF7898"/>
</dbReference>
<dbReference type="CDD" id="cd18795">
    <property type="entry name" value="SF2_C_Ski2"/>
    <property type="match status" value="1"/>
</dbReference>
<organism evidence="7 8">
    <name type="scientific">Dracunculus medinensis</name>
    <name type="common">Guinea worm</name>
    <dbReference type="NCBI Taxonomy" id="318479"/>
    <lineage>
        <taxon>Eukaryota</taxon>
        <taxon>Metazoa</taxon>
        <taxon>Ecdysozoa</taxon>
        <taxon>Nematoda</taxon>
        <taxon>Chromadorea</taxon>
        <taxon>Rhabditida</taxon>
        <taxon>Spirurina</taxon>
        <taxon>Dracunculoidea</taxon>
        <taxon>Dracunculidae</taxon>
        <taxon>Dracunculus</taxon>
    </lineage>
</organism>
<dbReference type="SUPFAM" id="SSF158702">
    <property type="entry name" value="Sec63 N-terminal domain-like"/>
    <property type="match status" value="1"/>
</dbReference>
<dbReference type="PROSITE" id="PS51194">
    <property type="entry name" value="HELICASE_CTER"/>
    <property type="match status" value="1"/>
</dbReference>